<keyword evidence="2" id="KW-0812">Transmembrane</keyword>
<reference evidence="3 4" key="1">
    <citation type="journal article" date="2011" name="BMC Genomics">
        <title>Insight into cross-talk between intra-amoebal pathogens.</title>
        <authorList>
            <person name="Gimenez G."/>
            <person name="Bertelli C."/>
            <person name="Moliner C."/>
            <person name="Robert C."/>
            <person name="Raoult D."/>
            <person name="Fournier P.E."/>
            <person name="Greub G."/>
        </authorList>
    </citation>
    <scope>NUCLEOTIDE SEQUENCE [LARGE SCALE GENOMIC DNA]</scope>
    <source>
        <strain evidence="3 4">LLAP12</strain>
    </source>
</reference>
<dbReference type="EMBL" id="JH413808">
    <property type="protein sequence ID" value="EHL31945.1"/>
    <property type="molecule type" value="Genomic_DNA"/>
</dbReference>
<organism evidence="3 4">
    <name type="scientific">Legionella drancourtii LLAP12</name>
    <dbReference type="NCBI Taxonomy" id="658187"/>
    <lineage>
        <taxon>Bacteria</taxon>
        <taxon>Pseudomonadati</taxon>
        <taxon>Pseudomonadota</taxon>
        <taxon>Gammaproteobacteria</taxon>
        <taxon>Legionellales</taxon>
        <taxon>Legionellaceae</taxon>
        <taxon>Legionella</taxon>
    </lineage>
</organism>
<evidence type="ECO:0000256" key="1">
    <source>
        <dbReference type="SAM" id="MobiDB-lite"/>
    </source>
</evidence>
<evidence type="ECO:0008006" key="5">
    <source>
        <dbReference type="Google" id="ProtNLM"/>
    </source>
</evidence>
<dbReference type="AlphaFoldDB" id="G9EL56"/>
<accession>G9EL56</accession>
<feature type="compositionally biased region" description="Pro residues" evidence="1">
    <location>
        <begin position="607"/>
        <end position="619"/>
    </location>
</feature>
<sequence length="633" mass="70329">MPSNSEEDASIKPRELVFLLAIAGRIDAQTRLLAKELNDDRKILHAYNILDALSSSYSMFKYFFEVFISNNNDPVLMHEIMISPEGIAAITAEALFLVAFSFLASYFERDKKDKDVVSKGKKAGDKNGVDAKQFIVAAWPYFRDTMKGMKNAYKGWKTAVQILGLLGAVDLKCMLIPVGLALGAIAAVNRMWLLTMRKSRRQMIKDNKQFVMVIEKERSLSKEKHEAYLAGKDKDKIHHQSAVTRTQAYLSVALSGLIDGLYLYAGLVSLALLPTPAFMAMVAISALYIVICVISRVYDEYCEQLELITSQTKCKLTLVSKELETAYATLLALPDNVELIERDNLQKDIVALIERFEQLHHLLKHQATPSYLMAILQGTKNGLFAYGILAGFLFMVTAVFSVTATVFPSALLIACIASGLAFIIGIIAYNIYAHYSHMQKLKQQEVDPLCPFVDMKNKIKVDITPDCLPTSEFKELLNKAANPECLPKSTFQEWFEILRSFFSGISKGNNFATFVSTPLQDADPQAHEHDAPIMLMLTLSSAALFSVVLALRALARGIAGKDKAENTMDTSQTRDVGEPREPIKEASPDPLPPKPFFLHRWSLFRVPPPKATTSQPPPLTRLGSCPSIVQGLS</sequence>
<feature type="compositionally biased region" description="Basic and acidic residues" evidence="1">
    <location>
        <begin position="575"/>
        <end position="587"/>
    </location>
</feature>
<evidence type="ECO:0000313" key="3">
    <source>
        <dbReference type="EMBL" id="EHL31945.1"/>
    </source>
</evidence>
<name>G9EL56_9GAMM</name>
<evidence type="ECO:0000256" key="2">
    <source>
        <dbReference type="SAM" id="Phobius"/>
    </source>
</evidence>
<feature type="region of interest" description="Disordered" evidence="1">
    <location>
        <begin position="607"/>
        <end position="633"/>
    </location>
</feature>
<dbReference type="eggNOG" id="ENOG5030T0K">
    <property type="taxonomic scope" value="Bacteria"/>
</dbReference>
<proteinExistence type="predicted"/>
<dbReference type="HOGENOM" id="CLU_022659_0_0_6"/>
<evidence type="ECO:0000313" key="4">
    <source>
        <dbReference type="Proteomes" id="UP000002770"/>
    </source>
</evidence>
<dbReference type="InParanoid" id="G9EL56"/>
<keyword evidence="2" id="KW-0472">Membrane</keyword>
<feature type="region of interest" description="Disordered" evidence="1">
    <location>
        <begin position="562"/>
        <end position="594"/>
    </location>
</feature>
<feature type="transmembrane region" description="Helical" evidence="2">
    <location>
        <begin position="533"/>
        <end position="555"/>
    </location>
</feature>
<dbReference type="RefSeq" id="WP_006870056.1">
    <property type="nucleotide sequence ID" value="NZ_JH413808.1"/>
</dbReference>
<dbReference type="Proteomes" id="UP000002770">
    <property type="component" value="Unassembled WGS sequence"/>
</dbReference>
<protein>
    <recommendedName>
        <fullName evidence="5">Transmembrane protein</fullName>
    </recommendedName>
</protein>
<dbReference type="OrthoDB" id="5634904at2"/>
<keyword evidence="4" id="KW-1185">Reference proteome</keyword>
<feature type="transmembrane region" description="Helical" evidence="2">
    <location>
        <begin position="248"/>
        <end position="272"/>
    </location>
</feature>
<feature type="transmembrane region" description="Helical" evidence="2">
    <location>
        <begin position="174"/>
        <end position="193"/>
    </location>
</feature>
<feature type="transmembrane region" description="Helical" evidence="2">
    <location>
        <begin position="87"/>
        <end position="107"/>
    </location>
</feature>
<keyword evidence="2" id="KW-1133">Transmembrane helix</keyword>
<gene>
    <name evidence="3" type="ORF">LDG_6114</name>
</gene>
<feature type="transmembrane region" description="Helical" evidence="2">
    <location>
        <begin position="410"/>
        <end position="432"/>
    </location>
</feature>
<feature type="transmembrane region" description="Helical" evidence="2">
    <location>
        <begin position="383"/>
        <end position="404"/>
    </location>
</feature>
<feature type="transmembrane region" description="Helical" evidence="2">
    <location>
        <begin position="278"/>
        <end position="298"/>
    </location>
</feature>